<evidence type="ECO:0000313" key="5">
    <source>
        <dbReference type="Proteomes" id="UP001198602"/>
    </source>
</evidence>
<feature type="chain" id="PRO_5046190210" evidence="2">
    <location>
        <begin position="25"/>
        <end position="631"/>
    </location>
</feature>
<evidence type="ECO:0000313" key="4">
    <source>
        <dbReference type="EMBL" id="MCA1855671.1"/>
    </source>
</evidence>
<sequence length="631" mass="68917">MKKIAATLTALALLASDATTLALAQDYAKYSPEAMEGELARIASKQLSVMVPMRDGVRLSTDIYLPKNASGRLPVILWKTPYNEGKLKGSTQRYVLESVKRGYVFIVQSERGRYFSEGDWQILGNPQTDGYDTLSWIAQQPWSNGKVGTLGCSSSAEWQLALAALNHPAHAAMVPMSAGAGIGKVGRFQEQGNWYTGGVPRNLFFVWLYGVDNPLRARLPAGIQDERLRARVEAYNDLHASKPAVDWNKQIRHLPVDRMLSSLGEPPATFEQFIGRTPADPGWRQGGLYHEGMGWGVPALWFNSWYDVSIGPNLELFNHARAAGTDKEASANQYAVVAPIPHCAYSRMGPDTTVGARAMGDTSFDVDGAVYGWFDRWLKGDAKAFPASTPHVRYYEMGANRWHGASTWPPQNARPMRLYLRSGGRANSLHGDGRLSMEAPAAGEAPDRYRYDPMNPVQTIGGGDCCNGGIVVPGAFDQRPVEVRSDVLVYTSDPLPQAVSVAGFVDAVLKVSSNAKDTDFAVKLVDVAPDGTAWIIGDTIFRARYRNGFERPEPLKAGEVATIRPSPIATAIQFGAGHRIRVEVTSSNFPKFVRNLNTGGPNESEKEGVVADNALHHDAANPSYIELPVLR</sequence>
<dbReference type="PANTHER" id="PTHR43056">
    <property type="entry name" value="PEPTIDASE S9 PROLYL OLIGOPEPTIDASE"/>
    <property type="match status" value="1"/>
</dbReference>
<dbReference type="InterPro" id="IPR000383">
    <property type="entry name" value="Xaa-Pro-like_dom"/>
</dbReference>
<keyword evidence="5" id="KW-1185">Reference proteome</keyword>
<protein>
    <submittedName>
        <fullName evidence="4">CocE/NonD family hydrolase</fullName>
    </submittedName>
</protein>
<keyword evidence="1 4" id="KW-0378">Hydrolase</keyword>
<reference evidence="4 5" key="1">
    <citation type="submission" date="2021-07" db="EMBL/GenBank/DDBJ databases">
        <title>Characterization of Violacein-producing bacteria and related species.</title>
        <authorList>
            <person name="Wilson H.S."/>
            <person name="De Leon M.E."/>
        </authorList>
    </citation>
    <scope>NUCLEOTIDE SEQUENCE [LARGE SCALE GENOMIC DNA]</scope>
    <source>
        <strain evidence="4 5">HSC-2F05</strain>
    </source>
</reference>
<organism evidence="4 5">
    <name type="scientific">Massilia hydrophila</name>
    <dbReference type="NCBI Taxonomy" id="3044279"/>
    <lineage>
        <taxon>Bacteria</taxon>
        <taxon>Pseudomonadati</taxon>
        <taxon>Pseudomonadota</taxon>
        <taxon>Betaproteobacteria</taxon>
        <taxon>Burkholderiales</taxon>
        <taxon>Oxalobacteraceae</taxon>
        <taxon>Telluria group</taxon>
        <taxon>Massilia</taxon>
    </lineage>
</organism>
<dbReference type="EMBL" id="JAHYBX010000001">
    <property type="protein sequence ID" value="MCA1855671.1"/>
    <property type="molecule type" value="Genomic_DNA"/>
</dbReference>
<evidence type="ECO:0000259" key="3">
    <source>
        <dbReference type="SMART" id="SM00939"/>
    </source>
</evidence>
<evidence type="ECO:0000256" key="2">
    <source>
        <dbReference type="SAM" id="SignalP"/>
    </source>
</evidence>
<proteinExistence type="predicted"/>
<dbReference type="Proteomes" id="UP001198602">
    <property type="component" value="Unassembled WGS sequence"/>
</dbReference>
<dbReference type="SMART" id="SM00939">
    <property type="entry name" value="PepX_C"/>
    <property type="match status" value="1"/>
</dbReference>
<dbReference type="Gene3D" id="2.60.120.260">
    <property type="entry name" value="Galactose-binding domain-like"/>
    <property type="match status" value="1"/>
</dbReference>
<dbReference type="InterPro" id="IPR005674">
    <property type="entry name" value="CocE/Ser_esterase"/>
</dbReference>
<dbReference type="InterPro" id="IPR050585">
    <property type="entry name" value="Xaa-Pro_dipeptidyl-ppase/CocE"/>
</dbReference>
<gene>
    <name evidence="4" type="ORF">LE190_06985</name>
</gene>
<dbReference type="Pfam" id="PF08530">
    <property type="entry name" value="PepX_C"/>
    <property type="match status" value="1"/>
</dbReference>
<name>A0ABS7Y7M2_9BURK</name>
<dbReference type="GO" id="GO:0016787">
    <property type="term" value="F:hydrolase activity"/>
    <property type="evidence" value="ECO:0007669"/>
    <property type="project" value="UniProtKB-KW"/>
</dbReference>
<feature type="domain" description="Xaa-Pro dipeptidyl-peptidase C-terminal" evidence="3">
    <location>
        <begin position="371"/>
        <end position="626"/>
    </location>
</feature>
<accession>A0ABS7Y7M2</accession>
<dbReference type="Pfam" id="PF02129">
    <property type="entry name" value="Peptidase_S15"/>
    <property type="match status" value="1"/>
</dbReference>
<evidence type="ECO:0000256" key="1">
    <source>
        <dbReference type="ARBA" id="ARBA00022801"/>
    </source>
</evidence>
<dbReference type="InterPro" id="IPR013736">
    <property type="entry name" value="Xaa-Pro_dipept_C"/>
</dbReference>
<dbReference type="SUPFAM" id="SSF49785">
    <property type="entry name" value="Galactose-binding domain-like"/>
    <property type="match status" value="1"/>
</dbReference>
<dbReference type="InterPro" id="IPR008979">
    <property type="entry name" value="Galactose-bd-like_sf"/>
</dbReference>
<dbReference type="PANTHER" id="PTHR43056:SF10">
    <property type="entry name" value="COCE_NOND FAMILY, PUTATIVE (AFU_ORTHOLOGUE AFUA_7G00600)-RELATED"/>
    <property type="match status" value="1"/>
</dbReference>
<dbReference type="Gene3D" id="3.40.50.1820">
    <property type="entry name" value="alpha/beta hydrolase"/>
    <property type="match status" value="1"/>
</dbReference>
<dbReference type="Gene3D" id="1.10.3020.10">
    <property type="entry name" value="alpha-amino acid ester hydrolase ( Helical cap domain)"/>
    <property type="match status" value="1"/>
</dbReference>
<feature type="signal peptide" evidence="2">
    <location>
        <begin position="1"/>
        <end position="24"/>
    </location>
</feature>
<dbReference type="SUPFAM" id="SSF53474">
    <property type="entry name" value="alpha/beta-Hydrolases"/>
    <property type="match status" value="1"/>
</dbReference>
<comment type="caution">
    <text evidence="4">The sequence shown here is derived from an EMBL/GenBank/DDBJ whole genome shotgun (WGS) entry which is preliminary data.</text>
</comment>
<keyword evidence="2" id="KW-0732">Signal</keyword>
<dbReference type="InterPro" id="IPR029058">
    <property type="entry name" value="AB_hydrolase_fold"/>
</dbReference>
<dbReference type="RefSeq" id="WP_225238003.1">
    <property type="nucleotide sequence ID" value="NZ_JAHYBX010000001.1"/>
</dbReference>
<dbReference type="NCBIfam" id="TIGR00976">
    <property type="entry name" value="CocE_NonD"/>
    <property type="match status" value="1"/>
</dbReference>